<comment type="caution">
    <text evidence="2">The sequence shown here is derived from an EMBL/GenBank/DDBJ whole genome shotgun (WGS) entry which is preliminary data.</text>
</comment>
<organism evidence="2 3">
    <name type="scientific">Colletotrichum zoysiae</name>
    <dbReference type="NCBI Taxonomy" id="1216348"/>
    <lineage>
        <taxon>Eukaryota</taxon>
        <taxon>Fungi</taxon>
        <taxon>Dikarya</taxon>
        <taxon>Ascomycota</taxon>
        <taxon>Pezizomycotina</taxon>
        <taxon>Sordariomycetes</taxon>
        <taxon>Hypocreomycetidae</taxon>
        <taxon>Glomerellales</taxon>
        <taxon>Glomerellaceae</taxon>
        <taxon>Colletotrichum</taxon>
        <taxon>Colletotrichum graminicola species complex</taxon>
    </lineage>
</organism>
<dbReference type="EMBL" id="MU842811">
    <property type="protein sequence ID" value="KAK2034949.1"/>
    <property type="molecule type" value="Genomic_DNA"/>
</dbReference>
<accession>A0AAD9M6A9</accession>
<dbReference type="AlphaFoldDB" id="A0AAD9M6A9"/>
<name>A0AAD9M6A9_9PEZI</name>
<evidence type="ECO:0000256" key="1">
    <source>
        <dbReference type="SAM" id="MobiDB-lite"/>
    </source>
</evidence>
<evidence type="ECO:0000313" key="2">
    <source>
        <dbReference type="EMBL" id="KAK2034949.1"/>
    </source>
</evidence>
<keyword evidence="3" id="KW-1185">Reference proteome</keyword>
<reference evidence="2" key="1">
    <citation type="submission" date="2021-06" db="EMBL/GenBank/DDBJ databases">
        <title>Comparative genomics, transcriptomics and evolutionary studies reveal genomic signatures of adaptation to plant cell wall in hemibiotrophic fungi.</title>
        <authorList>
            <consortium name="DOE Joint Genome Institute"/>
            <person name="Baroncelli R."/>
            <person name="Diaz J.F."/>
            <person name="Benocci T."/>
            <person name="Peng M."/>
            <person name="Battaglia E."/>
            <person name="Haridas S."/>
            <person name="Andreopoulos W."/>
            <person name="Labutti K."/>
            <person name="Pangilinan J."/>
            <person name="Floch G.L."/>
            <person name="Makela M.R."/>
            <person name="Henrissat B."/>
            <person name="Grigoriev I.V."/>
            <person name="Crouch J.A."/>
            <person name="De Vries R.P."/>
            <person name="Sukno S.A."/>
            <person name="Thon M.R."/>
        </authorList>
    </citation>
    <scope>NUCLEOTIDE SEQUENCE</scope>
    <source>
        <strain evidence="2">MAFF235873</strain>
    </source>
</reference>
<protein>
    <submittedName>
        <fullName evidence="2">Uncharacterized protein</fullName>
    </submittedName>
</protein>
<feature type="region of interest" description="Disordered" evidence="1">
    <location>
        <begin position="10"/>
        <end position="79"/>
    </location>
</feature>
<evidence type="ECO:0000313" key="3">
    <source>
        <dbReference type="Proteomes" id="UP001232148"/>
    </source>
</evidence>
<sequence length="93" mass="9453">MLTLVLKGAAGTTLGADGPVPQDEAANKGKTVEDVGGGKRGDTKVAEGVENTASAVDAGPKAINSSKVKEMPPSPTASMLPKQLLIPFLRPTR</sequence>
<gene>
    <name evidence="2" type="ORF">LX32DRAFT_633799</name>
</gene>
<proteinExistence type="predicted"/>
<feature type="compositionally biased region" description="Basic and acidic residues" evidence="1">
    <location>
        <begin position="25"/>
        <end position="47"/>
    </location>
</feature>
<dbReference type="Proteomes" id="UP001232148">
    <property type="component" value="Unassembled WGS sequence"/>
</dbReference>